<dbReference type="HAMAP" id="MF_01615">
    <property type="entry name" value="PdxT"/>
    <property type="match status" value="1"/>
</dbReference>
<comment type="catalytic activity">
    <reaction evidence="6 7">
        <text>L-glutamine + H2O = L-glutamate + NH4(+)</text>
        <dbReference type="Rhea" id="RHEA:15889"/>
        <dbReference type="ChEBI" id="CHEBI:15377"/>
        <dbReference type="ChEBI" id="CHEBI:28938"/>
        <dbReference type="ChEBI" id="CHEBI:29985"/>
        <dbReference type="ChEBI" id="CHEBI:58359"/>
        <dbReference type="EC" id="3.5.1.2"/>
    </reaction>
</comment>
<comment type="subunit">
    <text evidence="7">In the presence of PdxS, forms a dodecamer of heterodimers. Only shows activity in the heterodimer.</text>
</comment>
<sequence length="198" mass="20749">MVTVGVLALQGDVAEHLSALEAGGARAVAVRRRAELDGVDALVIPGGESTAMSRLLEALDLAGPLAERLSSGMPAWGTCAGMVLLASQILDGRADQRALAALDITVRRNAFGRQIDSWEEDLRITGVAGGAFHAVFIRAPRVERVGEGVEVLARSGSAPDGPIVAARSSRVLVTSFHPEVGGDHRLHRLFVDMVDEAA</sequence>
<keyword evidence="4 7" id="KW-0315">Glutamine amidotransferase</keyword>
<dbReference type="EC" id="3.5.1.2" evidence="7"/>
<evidence type="ECO:0000313" key="9">
    <source>
        <dbReference type="Proteomes" id="UP001596527"/>
    </source>
</evidence>
<evidence type="ECO:0000256" key="1">
    <source>
        <dbReference type="ARBA" id="ARBA00008345"/>
    </source>
</evidence>
<evidence type="ECO:0000256" key="4">
    <source>
        <dbReference type="ARBA" id="ARBA00022962"/>
    </source>
</evidence>
<gene>
    <name evidence="7 8" type="primary">pdxT</name>
    <name evidence="8" type="ORF">ACFQWG_03915</name>
</gene>
<keyword evidence="2 7" id="KW-0378">Hydrolase</keyword>
<evidence type="ECO:0000256" key="7">
    <source>
        <dbReference type="HAMAP-Rule" id="MF_01615"/>
    </source>
</evidence>
<dbReference type="InterPro" id="IPR002161">
    <property type="entry name" value="PdxT/SNO"/>
</dbReference>
<dbReference type="PROSITE" id="PS01236">
    <property type="entry name" value="PDXT_SNO_1"/>
    <property type="match status" value="1"/>
</dbReference>
<comment type="caution">
    <text evidence="8">The sequence shown here is derived from an EMBL/GenBank/DDBJ whole genome shotgun (WGS) entry which is preliminary data.</text>
</comment>
<dbReference type="PIRSF" id="PIRSF005639">
    <property type="entry name" value="Glut_amidoT_SNO"/>
    <property type="match status" value="1"/>
</dbReference>
<organism evidence="8 9">
    <name type="scientific">Schaalia naturae</name>
    <dbReference type="NCBI Taxonomy" id="635203"/>
    <lineage>
        <taxon>Bacteria</taxon>
        <taxon>Bacillati</taxon>
        <taxon>Actinomycetota</taxon>
        <taxon>Actinomycetes</taxon>
        <taxon>Actinomycetales</taxon>
        <taxon>Actinomycetaceae</taxon>
        <taxon>Schaalia</taxon>
    </lineage>
</organism>
<evidence type="ECO:0000313" key="8">
    <source>
        <dbReference type="EMBL" id="MFC7580367.1"/>
    </source>
</evidence>
<dbReference type="GO" id="GO:0036381">
    <property type="term" value="F:pyridoxal 5'-phosphate synthase (glutamine hydrolysing) activity"/>
    <property type="evidence" value="ECO:0007669"/>
    <property type="project" value="UniProtKB-EC"/>
</dbReference>
<dbReference type="CDD" id="cd01749">
    <property type="entry name" value="GATase1_PB"/>
    <property type="match status" value="1"/>
</dbReference>
<dbReference type="EMBL" id="JBHTEF010000001">
    <property type="protein sequence ID" value="MFC7580367.1"/>
    <property type="molecule type" value="Genomic_DNA"/>
</dbReference>
<comment type="similarity">
    <text evidence="1 7">Belongs to the glutaminase PdxT/SNO family.</text>
</comment>
<dbReference type="PANTHER" id="PTHR31559">
    <property type="entry name" value="PYRIDOXAL 5'-PHOSPHATE SYNTHASE SUBUNIT SNO"/>
    <property type="match status" value="1"/>
</dbReference>
<feature type="binding site" evidence="7">
    <location>
        <begin position="137"/>
        <end position="138"/>
    </location>
    <ligand>
        <name>L-glutamine</name>
        <dbReference type="ChEBI" id="CHEBI:58359"/>
    </ligand>
</feature>
<reference evidence="9" key="1">
    <citation type="journal article" date="2019" name="Int. J. Syst. Evol. Microbiol.">
        <title>The Global Catalogue of Microorganisms (GCM) 10K type strain sequencing project: providing services to taxonomists for standard genome sequencing and annotation.</title>
        <authorList>
            <consortium name="The Broad Institute Genomics Platform"/>
            <consortium name="The Broad Institute Genome Sequencing Center for Infectious Disease"/>
            <person name="Wu L."/>
            <person name="Ma J."/>
        </authorList>
    </citation>
    <scope>NUCLEOTIDE SEQUENCE [LARGE SCALE GENOMIC DNA]</scope>
    <source>
        <strain evidence="9">CCUG 56698</strain>
    </source>
</reference>
<comment type="pathway">
    <text evidence="7">Cofactor biosynthesis; pyridoxal 5'-phosphate biosynthesis.</text>
</comment>
<feature type="binding site" evidence="7">
    <location>
        <begin position="47"/>
        <end position="49"/>
    </location>
    <ligand>
        <name>L-glutamine</name>
        <dbReference type="ChEBI" id="CHEBI:58359"/>
    </ligand>
</feature>
<dbReference type="GO" id="GO:0004359">
    <property type="term" value="F:glutaminase activity"/>
    <property type="evidence" value="ECO:0007669"/>
    <property type="project" value="UniProtKB-EC"/>
</dbReference>
<proteinExistence type="inferred from homology"/>
<dbReference type="SUPFAM" id="SSF52317">
    <property type="entry name" value="Class I glutamine amidotransferase-like"/>
    <property type="match status" value="1"/>
</dbReference>
<evidence type="ECO:0000256" key="5">
    <source>
        <dbReference type="ARBA" id="ARBA00023239"/>
    </source>
</evidence>
<feature type="active site" description="Charge relay system" evidence="7">
    <location>
        <position position="179"/>
    </location>
</feature>
<dbReference type="Pfam" id="PF01174">
    <property type="entry name" value="SNO"/>
    <property type="match status" value="1"/>
</dbReference>
<evidence type="ECO:0000256" key="6">
    <source>
        <dbReference type="ARBA" id="ARBA00049534"/>
    </source>
</evidence>
<dbReference type="Proteomes" id="UP001596527">
    <property type="component" value="Unassembled WGS sequence"/>
</dbReference>
<dbReference type="NCBIfam" id="TIGR03800">
    <property type="entry name" value="PLP_synth_Pdx2"/>
    <property type="match status" value="1"/>
</dbReference>
<feature type="active site" description="Charge relay system" evidence="7">
    <location>
        <position position="177"/>
    </location>
</feature>
<dbReference type="RefSeq" id="WP_380972302.1">
    <property type="nucleotide sequence ID" value="NZ_JBHTEF010000001.1"/>
</dbReference>
<dbReference type="InterPro" id="IPR029062">
    <property type="entry name" value="Class_I_gatase-like"/>
</dbReference>
<dbReference type="PANTHER" id="PTHR31559:SF0">
    <property type="entry name" value="PYRIDOXAL 5'-PHOSPHATE SYNTHASE SUBUNIT SNO1-RELATED"/>
    <property type="match status" value="1"/>
</dbReference>
<dbReference type="PROSITE" id="PS51273">
    <property type="entry name" value="GATASE_TYPE_1"/>
    <property type="match status" value="1"/>
</dbReference>
<keyword evidence="9" id="KW-1185">Reference proteome</keyword>
<comment type="function">
    <text evidence="7">Catalyzes the hydrolysis of glutamine to glutamate and ammonia as part of the biosynthesis of pyridoxal 5'-phosphate. The resulting ammonia molecule is channeled to the active site of PdxS.</text>
</comment>
<keyword evidence="3 7" id="KW-0663">Pyridoxal phosphate</keyword>
<dbReference type="Gene3D" id="3.40.50.880">
    <property type="match status" value="1"/>
</dbReference>
<dbReference type="EC" id="4.3.3.6" evidence="7"/>
<evidence type="ECO:0000256" key="3">
    <source>
        <dbReference type="ARBA" id="ARBA00022898"/>
    </source>
</evidence>
<name>A0ABW2SJQ1_9ACTO</name>
<dbReference type="PROSITE" id="PS51130">
    <property type="entry name" value="PDXT_SNO_2"/>
    <property type="match status" value="1"/>
</dbReference>
<evidence type="ECO:0000256" key="2">
    <source>
        <dbReference type="ARBA" id="ARBA00022801"/>
    </source>
</evidence>
<feature type="active site" description="Nucleophile" evidence="7">
    <location>
        <position position="79"/>
    </location>
</feature>
<comment type="catalytic activity">
    <reaction evidence="7">
        <text>aldehydo-D-ribose 5-phosphate + D-glyceraldehyde 3-phosphate + L-glutamine = pyridoxal 5'-phosphate + L-glutamate + phosphate + 3 H2O + H(+)</text>
        <dbReference type="Rhea" id="RHEA:31507"/>
        <dbReference type="ChEBI" id="CHEBI:15377"/>
        <dbReference type="ChEBI" id="CHEBI:15378"/>
        <dbReference type="ChEBI" id="CHEBI:29985"/>
        <dbReference type="ChEBI" id="CHEBI:43474"/>
        <dbReference type="ChEBI" id="CHEBI:58273"/>
        <dbReference type="ChEBI" id="CHEBI:58359"/>
        <dbReference type="ChEBI" id="CHEBI:59776"/>
        <dbReference type="ChEBI" id="CHEBI:597326"/>
        <dbReference type="EC" id="4.3.3.6"/>
    </reaction>
</comment>
<protein>
    <recommendedName>
        <fullName evidence="7">Pyridoxal 5'-phosphate synthase subunit PdxT</fullName>
        <ecNumber evidence="7">4.3.3.6</ecNumber>
    </recommendedName>
    <alternativeName>
        <fullName evidence="7">Pdx2</fullName>
    </alternativeName>
    <alternativeName>
        <fullName evidence="7">Pyridoxal 5'-phosphate synthase glutaminase subunit</fullName>
        <ecNumber evidence="7">3.5.1.2</ecNumber>
    </alternativeName>
</protein>
<dbReference type="InterPro" id="IPR021196">
    <property type="entry name" value="PdxT/SNO_CS"/>
</dbReference>
<feature type="binding site" evidence="7">
    <location>
        <position position="108"/>
    </location>
    <ligand>
        <name>L-glutamine</name>
        <dbReference type="ChEBI" id="CHEBI:58359"/>
    </ligand>
</feature>
<accession>A0ABW2SJQ1</accession>
<keyword evidence="5 7" id="KW-0456">Lyase</keyword>